<dbReference type="eggNOG" id="ENOG502THB3">
    <property type="taxonomic scope" value="Eukaryota"/>
</dbReference>
<sequence length="226" mass="25833">METAYVNVFQIAKRVNFVKNVNTTHVQLFSPNTSCQSAYKMDLLHIMSPPMALFSPVIRSDFNLYERKKPQPRQRTRTNTVQLAPKIAPGKEGTSLDSLLDKHQRMLMLRNRRQESRCKRRSYTYLASRCPAITETDEEENEEDADLVMAQEFTTNANQAAVIAPITTIHEEEEYPNVAPSIVASDTTSSSSRSKKKSVLTFINEWVRSRSFRKQKNASEKGNGHF</sequence>
<dbReference type="CTD" id="9807832"/>
<dbReference type="KEGG" id="crq:GCK72_025678"/>
<dbReference type="FunCoup" id="E3MC12">
    <property type="interactions" value="1862"/>
</dbReference>
<dbReference type="OMA" id="RCPAITE"/>
<dbReference type="OrthoDB" id="5820457at2759"/>
<evidence type="ECO:0000313" key="1">
    <source>
        <dbReference type="EMBL" id="EFO98263.1"/>
    </source>
</evidence>
<gene>
    <name evidence="1" type="ORF">CRE_15286</name>
</gene>
<name>E3MC12_CAERE</name>
<reference evidence="1" key="1">
    <citation type="submission" date="2007-07" db="EMBL/GenBank/DDBJ databases">
        <title>PCAP assembly of the Caenorhabditis remanei genome.</title>
        <authorList>
            <consortium name="The Caenorhabditis remanei Sequencing Consortium"/>
            <person name="Wilson R.K."/>
        </authorList>
    </citation>
    <scope>NUCLEOTIDE SEQUENCE [LARGE SCALE GENOMIC DNA]</scope>
    <source>
        <strain evidence="1">PB4641</strain>
    </source>
</reference>
<organism evidence="2">
    <name type="scientific">Caenorhabditis remanei</name>
    <name type="common">Caenorhabditis vulgaris</name>
    <dbReference type="NCBI Taxonomy" id="31234"/>
    <lineage>
        <taxon>Eukaryota</taxon>
        <taxon>Metazoa</taxon>
        <taxon>Ecdysozoa</taxon>
        <taxon>Nematoda</taxon>
        <taxon>Chromadorea</taxon>
        <taxon>Rhabditida</taxon>
        <taxon>Rhabditina</taxon>
        <taxon>Rhabditomorpha</taxon>
        <taxon>Rhabditoidea</taxon>
        <taxon>Rhabditidae</taxon>
        <taxon>Peloderinae</taxon>
        <taxon>Caenorhabditis</taxon>
    </lineage>
</organism>
<evidence type="ECO:0000313" key="2">
    <source>
        <dbReference type="Proteomes" id="UP000008281"/>
    </source>
</evidence>
<dbReference type="GeneID" id="9807832"/>
<dbReference type="HOGENOM" id="CLU_106875_0_0_1"/>
<dbReference type="InParanoid" id="E3MC12"/>
<protein>
    <submittedName>
        <fullName evidence="1">Uncharacterized protein</fullName>
    </submittedName>
</protein>
<dbReference type="AlphaFoldDB" id="E3MC12"/>
<dbReference type="Proteomes" id="UP000008281">
    <property type="component" value="Unassembled WGS sequence"/>
</dbReference>
<proteinExistence type="predicted"/>
<keyword evidence="2" id="KW-1185">Reference proteome</keyword>
<dbReference type="EMBL" id="DS268434">
    <property type="protein sequence ID" value="EFO98263.1"/>
    <property type="molecule type" value="Genomic_DNA"/>
</dbReference>
<dbReference type="RefSeq" id="XP_003106321.2">
    <property type="nucleotide sequence ID" value="XM_003106273.2"/>
</dbReference>
<accession>E3MC12</accession>